<sequence>MIAAIDVDAQKTFTPLCPDELPVAGGDEIADELNAQAAFAGLRVMTKDAHTPAAKWLCASRAEMGQPTGLPDADRTWVAHAMVGSYGFELLDGLPAEHEYDFCVWKGTSPELHPYGACFHDLRERRSTGLIEWLDSKGVRVVIVGGLATDYCVKTTVLQLLNAGKAWQVLLNRAACRAIAADTEAAALREMAQAGALLFDHAAAIGDYLRANGINSRA</sequence>
<dbReference type="SUPFAM" id="SSF52499">
    <property type="entry name" value="Isochorismatase-like hydrolases"/>
    <property type="match status" value="1"/>
</dbReference>
<organism evidence="9 10">
    <name type="scientific">Conchiformibius kuhniae</name>
    <dbReference type="NCBI Taxonomy" id="211502"/>
    <lineage>
        <taxon>Bacteria</taxon>
        <taxon>Pseudomonadati</taxon>
        <taxon>Pseudomonadota</taxon>
        <taxon>Betaproteobacteria</taxon>
        <taxon>Neisseriales</taxon>
        <taxon>Neisseriaceae</taxon>
        <taxon>Conchiformibius</taxon>
    </lineage>
</organism>
<dbReference type="PANTHER" id="PTHR11080">
    <property type="entry name" value="PYRAZINAMIDASE/NICOTINAMIDASE"/>
    <property type="match status" value="1"/>
</dbReference>
<dbReference type="AlphaFoldDB" id="A0ABD8B6Y3"/>
<keyword evidence="4" id="KW-0378">Hydrolase</keyword>
<dbReference type="GO" id="GO:0019363">
    <property type="term" value="P:pyridine nucleotide biosynthetic process"/>
    <property type="evidence" value="ECO:0007669"/>
    <property type="project" value="UniProtKB-KW"/>
</dbReference>
<dbReference type="GO" id="GO:0046872">
    <property type="term" value="F:metal ion binding"/>
    <property type="evidence" value="ECO:0007669"/>
    <property type="project" value="UniProtKB-KW"/>
</dbReference>
<proteinExistence type="inferred from homology"/>
<evidence type="ECO:0000256" key="1">
    <source>
        <dbReference type="ARBA" id="ARBA00006336"/>
    </source>
</evidence>
<dbReference type="InterPro" id="IPR052347">
    <property type="entry name" value="Isochorismatase_Nicotinamidase"/>
</dbReference>
<evidence type="ECO:0000256" key="2">
    <source>
        <dbReference type="ARBA" id="ARBA00022642"/>
    </source>
</evidence>
<dbReference type="PANTHER" id="PTHR11080:SF2">
    <property type="entry name" value="LD05707P"/>
    <property type="match status" value="1"/>
</dbReference>
<dbReference type="InterPro" id="IPR036380">
    <property type="entry name" value="Isochorismatase-like_sf"/>
</dbReference>
<keyword evidence="10" id="KW-1185">Reference proteome</keyword>
<comment type="pathway">
    <text evidence="5">Cofactor biosynthesis; nicotinate biosynthesis; nicotinate from nicotinamide: step 1/1.</text>
</comment>
<dbReference type="KEGG" id="ckh:LVJ77_08185"/>
<dbReference type="EC" id="3.5.1.19" evidence="6"/>
<keyword evidence="2" id="KW-0662">Pyridine nucleotide biosynthesis</keyword>
<dbReference type="RefSeq" id="WP_027009516.1">
    <property type="nucleotide sequence ID" value="NZ_CP091521.1"/>
</dbReference>
<reference evidence="9 10" key="1">
    <citation type="journal article" date="2022" name="Res Sq">
        <title>Evolution of multicellular longitudinally dividing oral cavity symbionts (Neisseriaceae).</title>
        <authorList>
            <person name="Nyongesa S."/>
            <person name="Weber P."/>
            <person name="Bernet E."/>
            <person name="Pullido F."/>
            <person name="Nieckarz M."/>
            <person name="Delaby M."/>
            <person name="Nieves C."/>
            <person name="Viehboeck T."/>
            <person name="Krause N."/>
            <person name="Rivera-Millot A."/>
            <person name="Nakamura A."/>
            <person name="Vischer N."/>
            <person name="VanNieuwenhze M."/>
            <person name="Brun Y."/>
            <person name="Cava F."/>
            <person name="Bulgheresi S."/>
            <person name="Veyrier F."/>
        </authorList>
    </citation>
    <scope>NUCLEOTIDE SEQUENCE [LARGE SCALE GENOMIC DNA]</scope>
    <source>
        <strain evidence="9 10">17694</strain>
    </source>
</reference>
<evidence type="ECO:0000256" key="7">
    <source>
        <dbReference type="ARBA" id="ARBA00043224"/>
    </source>
</evidence>
<dbReference type="Proteomes" id="UP000831534">
    <property type="component" value="Chromosome"/>
</dbReference>
<evidence type="ECO:0000256" key="5">
    <source>
        <dbReference type="ARBA" id="ARBA00037900"/>
    </source>
</evidence>
<comment type="similarity">
    <text evidence="1">Belongs to the isochorismatase family.</text>
</comment>
<evidence type="ECO:0000256" key="4">
    <source>
        <dbReference type="ARBA" id="ARBA00022801"/>
    </source>
</evidence>
<dbReference type="GO" id="GO:0008936">
    <property type="term" value="F:nicotinamidase activity"/>
    <property type="evidence" value="ECO:0007669"/>
    <property type="project" value="UniProtKB-EC"/>
</dbReference>
<dbReference type="Gene3D" id="3.40.50.850">
    <property type="entry name" value="Isochorismatase-like"/>
    <property type="match status" value="1"/>
</dbReference>
<dbReference type="Pfam" id="PF00857">
    <property type="entry name" value="Isochorismatase"/>
    <property type="match status" value="1"/>
</dbReference>
<protein>
    <recommendedName>
        <fullName evidence="6">nicotinamidase</fullName>
        <ecNumber evidence="6">3.5.1.19</ecNumber>
    </recommendedName>
    <alternativeName>
        <fullName evidence="7">Nicotinamide deamidase</fullName>
    </alternativeName>
</protein>
<dbReference type="InterPro" id="IPR000868">
    <property type="entry name" value="Isochorismatase-like_dom"/>
</dbReference>
<evidence type="ECO:0000259" key="8">
    <source>
        <dbReference type="Pfam" id="PF00857"/>
    </source>
</evidence>
<dbReference type="EMBL" id="CP091521">
    <property type="protein sequence ID" value="XHH49746.1"/>
    <property type="molecule type" value="Genomic_DNA"/>
</dbReference>
<accession>A0ABD8B6Y3</accession>
<evidence type="ECO:0000256" key="3">
    <source>
        <dbReference type="ARBA" id="ARBA00022723"/>
    </source>
</evidence>
<feature type="domain" description="Isochorismatase-like" evidence="8">
    <location>
        <begin position="126"/>
        <end position="202"/>
    </location>
</feature>
<keyword evidence="3" id="KW-0479">Metal-binding</keyword>
<gene>
    <name evidence="9" type="ORF">LVJ77_08185</name>
</gene>
<evidence type="ECO:0000256" key="6">
    <source>
        <dbReference type="ARBA" id="ARBA00039017"/>
    </source>
</evidence>
<name>A0ABD8B6Y3_9NEIS</name>
<evidence type="ECO:0000313" key="10">
    <source>
        <dbReference type="Proteomes" id="UP000831534"/>
    </source>
</evidence>
<evidence type="ECO:0000313" key="9">
    <source>
        <dbReference type="EMBL" id="XHH49746.1"/>
    </source>
</evidence>